<name>A0ABS3BQE1_9BACT</name>
<evidence type="ECO:0000256" key="6">
    <source>
        <dbReference type="SAM" id="Phobius"/>
    </source>
</evidence>
<dbReference type="InterPro" id="IPR050250">
    <property type="entry name" value="Macrolide_Exporter_MacB"/>
</dbReference>
<sequence length="780" mass="86792">MWKNYFKTSFRNLLRHRGYTLINIVGLTSGIAVSIFILLWILDEVSYDRFWPNSDRIYSVMVNAKMPDGSISTHPVPPANLKEVLADEIPEIEAVTRYSFETDLLIKNQIEGFKETGIFADSAFFEVFGLAFSRGNPGKLNSIVLSRELAEKLFPQENPVGKTINLNQKQELTVTGVFEDVPENTSLQFDFVVPFELYLKENPWMENWQAGGSRTAVLIRENSEIPNPKIAGLIQNHCAECTSSPFLFPYQKHRLYGEFENGVNAGGRIEQVYLFGFVALLILVMACINFINLATARSGSRGKEVGIRKAIGANRSELMVQFVLESVLLSWIALVLAVLLVHLLLPFFNELTEKTIKLHLGSPIFIAGMLLLTLLTGILSGTYPAFVLSAFNPLRVLKGDSRSMLGGVSLRRVLVVAQFAASAILIVGSSAIYQQITYISERNLGFDKENVLVIDQNEGIVKNYAGIKNDLLQLPNISNVAFGGNSIFTVPITSSDPVWPGKPEQSNISFKILRCDEGFIPTLQIPLREGRNFVGVQDASNYIINKKAAEAMGLDPEEAVGTELEMWHGKGQIVGVTEDFHNDNLKADIEPMIFMYSENVGFHYFIKVSGKASINTTVAQIESVFKKHNPDYPFEYSFLEEEFNREYRSEQVIGKLALAFTLVAILISGLGLFGLASFTAERRTKEIGIRKVLGASAGSLSVLLCGDFALLVVTSMVIGFPLAWYFVDQFLSDFTYHTEVRWSLYLVTAIAMLGLTFLSVGYHTLKTAWTNPVDSLQNEG</sequence>
<dbReference type="Pfam" id="PF12704">
    <property type="entry name" value="MacB_PCD"/>
    <property type="match status" value="1"/>
</dbReference>
<evidence type="ECO:0000256" key="4">
    <source>
        <dbReference type="ARBA" id="ARBA00022989"/>
    </source>
</evidence>
<feature type="transmembrane region" description="Helical" evidence="6">
    <location>
        <begin position="21"/>
        <end position="42"/>
    </location>
</feature>
<comment type="subcellular location">
    <subcellularLocation>
        <location evidence="1">Cell membrane</location>
        <topology evidence="1">Multi-pass membrane protein</topology>
    </subcellularLocation>
</comment>
<keyword evidence="10" id="KW-1185">Reference proteome</keyword>
<feature type="transmembrane region" description="Helical" evidence="6">
    <location>
        <begin position="692"/>
        <end position="722"/>
    </location>
</feature>
<dbReference type="InterPro" id="IPR025857">
    <property type="entry name" value="MacB_PCD"/>
</dbReference>
<organism evidence="9 10">
    <name type="scientific">Algoriphagus aestuariicola</name>
    <dbReference type="NCBI Taxonomy" id="1852016"/>
    <lineage>
        <taxon>Bacteria</taxon>
        <taxon>Pseudomonadati</taxon>
        <taxon>Bacteroidota</taxon>
        <taxon>Cytophagia</taxon>
        <taxon>Cytophagales</taxon>
        <taxon>Cyclobacteriaceae</taxon>
        <taxon>Algoriphagus</taxon>
    </lineage>
</organism>
<keyword evidence="4 6" id="KW-1133">Transmembrane helix</keyword>
<keyword evidence="2" id="KW-1003">Cell membrane</keyword>
<feature type="transmembrane region" description="Helical" evidence="6">
    <location>
        <begin position="413"/>
        <end position="433"/>
    </location>
</feature>
<feature type="transmembrane region" description="Helical" evidence="6">
    <location>
        <begin position="656"/>
        <end position="680"/>
    </location>
</feature>
<dbReference type="Proteomes" id="UP000664698">
    <property type="component" value="Unassembled WGS sequence"/>
</dbReference>
<comment type="caution">
    <text evidence="9">The sequence shown here is derived from an EMBL/GenBank/DDBJ whole genome shotgun (WGS) entry which is preliminary data.</text>
</comment>
<evidence type="ECO:0000313" key="10">
    <source>
        <dbReference type="Proteomes" id="UP000664698"/>
    </source>
</evidence>
<evidence type="ECO:0000256" key="3">
    <source>
        <dbReference type="ARBA" id="ARBA00022692"/>
    </source>
</evidence>
<dbReference type="InterPro" id="IPR003838">
    <property type="entry name" value="ABC3_permease_C"/>
</dbReference>
<feature type="domain" description="ABC3 transporter permease C-terminal" evidence="7">
    <location>
        <begin position="659"/>
        <end position="772"/>
    </location>
</feature>
<dbReference type="PANTHER" id="PTHR30572:SF18">
    <property type="entry name" value="ABC-TYPE MACROLIDE FAMILY EXPORT SYSTEM PERMEASE COMPONENT 2"/>
    <property type="match status" value="1"/>
</dbReference>
<feature type="transmembrane region" description="Helical" evidence="6">
    <location>
        <begin position="364"/>
        <end position="392"/>
    </location>
</feature>
<protein>
    <submittedName>
        <fullName evidence="9">ABC transporter permease</fullName>
    </submittedName>
</protein>
<evidence type="ECO:0000259" key="8">
    <source>
        <dbReference type="Pfam" id="PF12704"/>
    </source>
</evidence>
<feature type="transmembrane region" description="Helical" evidence="6">
    <location>
        <begin position="318"/>
        <end position="344"/>
    </location>
</feature>
<evidence type="ECO:0000259" key="7">
    <source>
        <dbReference type="Pfam" id="PF02687"/>
    </source>
</evidence>
<dbReference type="PANTHER" id="PTHR30572">
    <property type="entry name" value="MEMBRANE COMPONENT OF TRANSPORTER-RELATED"/>
    <property type="match status" value="1"/>
</dbReference>
<keyword evidence="3 6" id="KW-0812">Transmembrane</keyword>
<feature type="transmembrane region" description="Helical" evidence="6">
    <location>
        <begin position="742"/>
        <end position="762"/>
    </location>
</feature>
<dbReference type="Pfam" id="PF02687">
    <property type="entry name" value="FtsX"/>
    <property type="match status" value="2"/>
</dbReference>
<accession>A0ABS3BQE1</accession>
<feature type="transmembrane region" description="Helical" evidence="6">
    <location>
        <begin position="272"/>
        <end position="294"/>
    </location>
</feature>
<evidence type="ECO:0000256" key="2">
    <source>
        <dbReference type="ARBA" id="ARBA00022475"/>
    </source>
</evidence>
<evidence type="ECO:0000256" key="1">
    <source>
        <dbReference type="ARBA" id="ARBA00004651"/>
    </source>
</evidence>
<dbReference type="EMBL" id="JAFKCW010000002">
    <property type="protein sequence ID" value="MBN7801522.1"/>
    <property type="molecule type" value="Genomic_DNA"/>
</dbReference>
<evidence type="ECO:0000313" key="9">
    <source>
        <dbReference type="EMBL" id="MBN7801522.1"/>
    </source>
</evidence>
<gene>
    <name evidence="9" type="ORF">J0A67_11660</name>
</gene>
<feature type="domain" description="ABC3 transporter permease C-terminal" evidence="7">
    <location>
        <begin position="277"/>
        <end position="393"/>
    </location>
</feature>
<proteinExistence type="predicted"/>
<reference evidence="9 10" key="1">
    <citation type="submission" date="2021-03" db="EMBL/GenBank/DDBJ databases">
        <title>novel species isolated from a fishpond in China.</title>
        <authorList>
            <person name="Lu H."/>
            <person name="Cai Z."/>
        </authorList>
    </citation>
    <scope>NUCLEOTIDE SEQUENCE [LARGE SCALE GENOMIC DNA]</scope>
    <source>
        <strain evidence="9 10">JCM 31546</strain>
    </source>
</reference>
<keyword evidence="5 6" id="KW-0472">Membrane</keyword>
<evidence type="ECO:0000256" key="5">
    <source>
        <dbReference type="ARBA" id="ARBA00023136"/>
    </source>
</evidence>
<feature type="domain" description="MacB-like periplasmic core" evidence="8">
    <location>
        <begin position="20"/>
        <end position="201"/>
    </location>
</feature>